<keyword evidence="3 6" id="KW-0812">Transmembrane</keyword>
<evidence type="ECO:0000256" key="6">
    <source>
        <dbReference type="SAM" id="Phobius"/>
    </source>
</evidence>
<feature type="transmembrane region" description="Helical" evidence="6">
    <location>
        <begin position="297"/>
        <end position="318"/>
    </location>
</feature>
<keyword evidence="2" id="KW-1003">Cell membrane</keyword>
<keyword evidence="5 6" id="KW-0472">Membrane</keyword>
<evidence type="ECO:0000256" key="5">
    <source>
        <dbReference type="ARBA" id="ARBA00023136"/>
    </source>
</evidence>
<gene>
    <name evidence="7" type="ORF">BWK72_10335</name>
</gene>
<evidence type="ECO:0000256" key="1">
    <source>
        <dbReference type="ARBA" id="ARBA00004651"/>
    </source>
</evidence>
<dbReference type="PANTHER" id="PTHR30250">
    <property type="entry name" value="PST FAMILY PREDICTED COLANIC ACID TRANSPORTER"/>
    <property type="match status" value="1"/>
</dbReference>
<evidence type="ECO:0000256" key="2">
    <source>
        <dbReference type="ARBA" id="ARBA00022475"/>
    </source>
</evidence>
<name>A0A1W9KUN6_9BURK</name>
<evidence type="ECO:0008006" key="9">
    <source>
        <dbReference type="Google" id="ProtNLM"/>
    </source>
</evidence>
<dbReference type="InterPro" id="IPR050833">
    <property type="entry name" value="Poly_Biosynth_Transport"/>
</dbReference>
<dbReference type="EMBL" id="MTEI01000005">
    <property type="protein sequence ID" value="OQW88226.1"/>
    <property type="molecule type" value="Genomic_DNA"/>
</dbReference>
<evidence type="ECO:0000256" key="4">
    <source>
        <dbReference type="ARBA" id="ARBA00022989"/>
    </source>
</evidence>
<feature type="transmembrane region" description="Helical" evidence="6">
    <location>
        <begin position="39"/>
        <end position="63"/>
    </location>
</feature>
<comment type="subcellular location">
    <subcellularLocation>
        <location evidence="1">Cell membrane</location>
        <topology evidence="1">Multi-pass membrane protein</topology>
    </subcellularLocation>
</comment>
<feature type="transmembrane region" description="Helical" evidence="6">
    <location>
        <begin position="358"/>
        <end position="378"/>
    </location>
</feature>
<feature type="transmembrane region" description="Helical" evidence="6">
    <location>
        <begin position="139"/>
        <end position="162"/>
    </location>
</feature>
<organism evidence="7 8">
    <name type="scientific">Rhodoferax ferrireducens</name>
    <dbReference type="NCBI Taxonomy" id="192843"/>
    <lineage>
        <taxon>Bacteria</taxon>
        <taxon>Pseudomonadati</taxon>
        <taxon>Pseudomonadota</taxon>
        <taxon>Betaproteobacteria</taxon>
        <taxon>Burkholderiales</taxon>
        <taxon>Comamonadaceae</taxon>
        <taxon>Rhodoferax</taxon>
    </lineage>
</organism>
<feature type="transmembrane region" description="Helical" evidence="6">
    <location>
        <begin position="110"/>
        <end position="127"/>
    </location>
</feature>
<feature type="transmembrane region" description="Helical" evidence="6">
    <location>
        <begin position="247"/>
        <end position="276"/>
    </location>
</feature>
<evidence type="ECO:0000313" key="7">
    <source>
        <dbReference type="EMBL" id="OQW88226.1"/>
    </source>
</evidence>
<proteinExistence type="predicted"/>
<comment type="caution">
    <text evidence="7">The sequence shown here is derived from an EMBL/GenBank/DDBJ whole genome shotgun (WGS) entry which is preliminary data.</text>
</comment>
<dbReference type="GO" id="GO:0005886">
    <property type="term" value="C:plasma membrane"/>
    <property type="evidence" value="ECO:0007669"/>
    <property type="project" value="UniProtKB-SubCell"/>
</dbReference>
<reference evidence="7 8" key="1">
    <citation type="submission" date="2017-01" db="EMBL/GenBank/DDBJ databases">
        <title>Novel large sulfur bacteria in the metagenomes of groundwater-fed chemosynthetic microbial mats in the Lake Huron basin.</title>
        <authorList>
            <person name="Sharrar A.M."/>
            <person name="Flood B.E."/>
            <person name="Bailey J.V."/>
            <person name="Jones D.S."/>
            <person name="Biddanda B."/>
            <person name="Ruberg S.A."/>
            <person name="Marcus D.N."/>
            <person name="Dick G.J."/>
        </authorList>
    </citation>
    <scope>NUCLEOTIDE SEQUENCE [LARGE SCALE GENOMIC DNA]</scope>
    <source>
        <strain evidence="7">A7</strain>
    </source>
</reference>
<feature type="transmembrane region" description="Helical" evidence="6">
    <location>
        <begin position="384"/>
        <end position="400"/>
    </location>
</feature>
<protein>
    <recommendedName>
        <fullName evidence="9">Polysaccharide biosynthesis protein</fullName>
    </recommendedName>
</protein>
<feature type="transmembrane region" description="Helical" evidence="6">
    <location>
        <begin position="12"/>
        <end position="33"/>
    </location>
</feature>
<feature type="transmembrane region" description="Helical" evidence="6">
    <location>
        <begin position="168"/>
        <end position="188"/>
    </location>
</feature>
<dbReference type="PANTHER" id="PTHR30250:SF11">
    <property type="entry name" value="O-ANTIGEN TRANSPORTER-RELATED"/>
    <property type="match status" value="1"/>
</dbReference>
<dbReference type="Proteomes" id="UP000192505">
    <property type="component" value="Unassembled WGS sequence"/>
</dbReference>
<dbReference type="AlphaFoldDB" id="A0A1W9KUN6"/>
<accession>A0A1W9KUN6</accession>
<evidence type="ECO:0000256" key="3">
    <source>
        <dbReference type="ARBA" id="ARBA00022692"/>
    </source>
</evidence>
<feature type="transmembrane region" description="Helical" evidence="6">
    <location>
        <begin position="209"/>
        <end position="227"/>
    </location>
</feature>
<feature type="transmembrane region" description="Helical" evidence="6">
    <location>
        <begin position="84"/>
        <end position="104"/>
    </location>
</feature>
<evidence type="ECO:0000313" key="8">
    <source>
        <dbReference type="Proteomes" id="UP000192505"/>
    </source>
</evidence>
<keyword evidence="4 6" id="KW-1133">Transmembrane helix</keyword>
<sequence>MTSPSLARLTNIALRGMTLGSRFVLIFILAKLLEPAEVGLYGLLAATIAYVMMSLGFDFYSYATRELINTDRKNWLALLRDQGVFFGITYAVVLPLCCLIFWFGLLPWALMLWFFPLLVLEHIAQEFNRLLVAISEPLWASIVLFLRSGLWAIIASLWMWFFPDQRNLNFVFAAWLTGVLFASLLAASRLRGLDRVSLARAIDWAWIKRGVRVAAPFVLATLSLRAINTVDRYWIEALSGLEVLAAYVLFVGIANVILTFLDAAVFTFIYPALIAAAGKRDQVAFNTLMKRLTKQTVAITAGLSMLVIVLASPVLSWLNRPVYTQYFSLLYWIVLATSLLAISMIPHYGLYARHCDKPIIVSHLASLPIFFISIYLLSSILAESAVPAAMAITFLFLLLLKSMFFRRCAPFTEGLQPHIKSNFL</sequence>
<feature type="transmembrane region" description="Helical" evidence="6">
    <location>
        <begin position="330"/>
        <end position="351"/>
    </location>
</feature>